<accession>A0A6V7WD59</accession>
<comment type="caution">
    <text evidence="2">The sequence shown here is derived from an EMBL/GenBank/DDBJ whole genome shotgun (WGS) entry which is preliminary data.</text>
</comment>
<gene>
    <name evidence="2" type="ORF">MENT_LOCUS37320</name>
</gene>
<protein>
    <submittedName>
        <fullName evidence="2">Uncharacterized protein</fullName>
    </submittedName>
</protein>
<organism evidence="2 3">
    <name type="scientific">Meloidogyne enterolobii</name>
    <name type="common">Root-knot nematode worm</name>
    <name type="synonym">Meloidogyne mayaguensis</name>
    <dbReference type="NCBI Taxonomy" id="390850"/>
    <lineage>
        <taxon>Eukaryota</taxon>
        <taxon>Metazoa</taxon>
        <taxon>Ecdysozoa</taxon>
        <taxon>Nematoda</taxon>
        <taxon>Chromadorea</taxon>
        <taxon>Rhabditida</taxon>
        <taxon>Tylenchina</taxon>
        <taxon>Tylenchomorpha</taxon>
        <taxon>Tylenchoidea</taxon>
        <taxon>Meloidogynidae</taxon>
        <taxon>Meloidogyninae</taxon>
        <taxon>Meloidogyne</taxon>
    </lineage>
</organism>
<evidence type="ECO:0000313" key="2">
    <source>
        <dbReference type="EMBL" id="CAD2184933.1"/>
    </source>
</evidence>
<evidence type="ECO:0000256" key="1">
    <source>
        <dbReference type="SAM" id="Phobius"/>
    </source>
</evidence>
<reference evidence="2 3" key="1">
    <citation type="submission" date="2020-08" db="EMBL/GenBank/DDBJ databases">
        <authorList>
            <person name="Koutsovoulos G."/>
            <person name="Danchin GJ E."/>
        </authorList>
    </citation>
    <scope>NUCLEOTIDE SEQUENCE [LARGE SCALE GENOMIC DNA]</scope>
</reference>
<dbReference type="Pfam" id="PF10321">
    <property type="entry name" value="7TM_GPCR_Srt"/>
    <property type="match status" value="1"/>
</dbReference>
<feature type="transmembrane region" description="Helical" evidence="1">
    <location>
        <begin position="103"/>
        <end position="128"/>
    </location>
</feature>
<feature type="transmembrane region" description="Helical" evidence="1">
    <location>
        <begin position="149"/>
        <end position="166"/>
    </location>
</feature>
<dbReference type="EMBL" id="CAJEWN010000522">
    <property type="protein sequence ID" value="CAD2184933.1"/>
    <property type="molecule type" value="Genomic_DNA"/>
</dbReference>
<keyword evidence="1" id="KW-0472">Membrane</keyword>
<feature type="transmembrane region" description="Helical" evidence="1">
    <location>
        <begin position="67"/>
        <end position="91"/>
    </location>
</feature>
<feature type="transmembrane region" description="Helical" evidence="1">
    <location>
        <begin position="32"/>
        <end position="55"/>
    </location>
</feature>
<name>A0A6V7WD59_MELEN</name>
<dbReference type="PANTHER" id="PTHR23021">
    <property type="entry name" value="SERPENTINE RECEPTOR, CLASS T"/>
    <property type="match status" value="1"/>
</dbReference>
<dbReference type="Gene3D" id="1.20.1070.10">
    <property type="entry name" value="Rhodopsin 7-helix transmembrane proteins"/>
    <property type="match status" value="1"/>
</dbReference>
<feature type="transmembrane region" description="Helical" evidence="1">
    <location>
        <begin position="275"/>
        <end position="295"/>
    </location>
</feature>
<dbReference type="SUPFAM" id="SSF81321">
    <property type="entry name" value="Family A G protein-coupled receptor-like"/>
    <property type="match status" value="1"/>
</dbReference>
<keyword evidence="1" id="KW-0812">Transmembrane</keyword>
<keyword evidence="1" id="KW-1133">Transmembrane helix</keyword>
<dbReference type="InterPro" id="IPR019425">
    <property type="entry name" value="7TM_GPCR_serpentine_rcpt_Srt"/>
</dbReference>
<dbReference type="OrthoDB" id="5873245at2759"/>
<dbReference type="AlphaFoldDB" id="A0A6V7WD59"/>
<feature type="transmembrane region" description="Helical" evidence="1">
    <location>
        <begin position="207"/>
        <end position="228"/>
    </location>
</feature>
<dbReference type="PANTHER" id="PTHR23021:SF11">
    <property type="entry name" value="SERPENTINE RECEPTOR, CLASS T"/>
    <property type="match status" value="1"/>
</dbReference>
<feature type="transmembrane region" description="Helical" evidence="1">
    <location>
        <begin position="240"/>
        <end position="263"/>
    </location>
</feature>
<proteinExistence type="predicted"/>
<evidence type="ECO:0000313" key="3">
    <source>
        <dbReference type="Proteomes" id="UP000580250"/>
    </source>
</evidence>
<dbReference type="Proteomes" id="UP000580250">
    <property type="component" value="Unassembled WGS sequence"/>
</dbReference>
<sequence length="324" mass="37796">MEFILWNRENFDKIYNCTGINVDDIPIEKRRYPITAIICILLGFIYYPLYFPCIYSFWKNKAKNPCYILLIYLSIMDICLLWVPTFAAGIFSLNGVVYCSSPFLTYFVGCNIFLFWAPECSADLILGINRCLEIAFPNISKKLFHNNRVYFWLIFCSLYGFYWLLFRHAVIFNGINFVFAYDPLNGYKPSRIEFFEQDLIEITLHNYILAIGSPIIYILFAFCLIFKFRALSNKITKEEILVFIQVFIISMLNSTCGIISSYVDKNPDNRFNLQMVGHFSWIHVHGAPPVIYLLLNKTVRNDTKNIFKIIHNKISPSNGSNMLG</sequence>